<dbReference type="Pfam" id="PF13692">
    <property type="entry name" value="Glyco_trans_1_4"/>
    <property type="match status" value="1"/>
</dbReference>
<dbReference type="AlphaFoldDB" id="A0A245ZFF1"/>
<dbReference type="RefSeq" id="WP_245833325.1">
    <property type="nucleotide sequence ID" value="NZ_NBBJ01000005.1"/>
</dbReference>
<dbReference type="Proteomes" id="UP000197783">
    <property type="component" value="Unassembled WGS sequence"/>
</dbReference>
<reference evidence="2 3" key="1">
    <citation type="submission" date="2017-03" db="EMBL/GenBank/DDBJ databases">
        <title>Genome sequence of Sphingomonas mucosissima DSM 17494.</title>
        <authorList>
            <person name="Poehlein A."/>
            <person name="Wuebbeler J.H."/>
            <person name="Steinbuechel A."/>
            <person name="Daniel R."/>
        </authorList>
    </citation>
    <scope>NUCLEOTIDE SEQUENCE [LARGE SCALE GENOMIC DNA]</scope>
    <source>
        <strain evidence="2 3">DSM 17494</strain>
    </source>
</reference>
<gene>
    <name evidence="2" type="primary">mgtA_3</name>
    <name evidence="2" type="ORF">SPMU_27360</name>
</gene>
<dbReference type="EMBL" id="NBBJ01000005">
    <property type="protein sequence ID" value="OWK28476.1"/>
    <property type="molecule type" value="Genomic_DNA"/>
</dbReference>
<keyword evidence="3" id="KW-1185">Reference proteome</keyword>
<keyword evidence="2" id="KW-0808">Transferase</keyword>
<organism evidence="2 3">
    <name type="scientific">Sphingomonas mucosissima</name>
    <dbReference type="NCBI Taxonomy" id="370959"/>
    <lineage>
        <taxon>Bacteria</taxon>
        <taxon>Pseudomonadati</taxon>
        <taxon>Pseudomonadota</taxon>
        <taxon>Alphaproteobacteria</taxon>
        <taxon>Sphingomonadales</taxon>
        <taxon>Sphingomonadaceae</taxon>
        <taxon>Sphingomonas</taxon>
    </lineage>
</organism>
<comment type="caution">
    <text evidence="2">The sequence shown here is derived from an EMBL/GenBank/DDBJ whole genome shotgun (WGS) entry which is preliminary data.</text>
</comment>
<keyword evidence="2" id="KW-0328">Glycosyltransferase</keyword>
<sequence length="414" mass="44704">MARTLATLPRRSRVVSGARALGGAIVRPRLVSAPAEPLKVALFSGNYNCVRDGANRALNRLIRHVLARGHTARVYSPVVARPAFEPAGDLVPVPSLPIPGRPEYRLAPRLPRATAADVRAFAPDIIHLSAPDGLNAGAIHLARALGVPVVASMHTRFETYFEYYGLGLLRRPAEAWLKRFYTRCDMVLVPNADIAAEMRTRGMTVPTRIWSRGVDRTQFTPEHRSIAWRRAAGIADREIAVLFFGRLVSEKGLAMFAKTVAALRARHVAVRPLVIGDGPERERFSKQLGDAVFTGHLDGRALGRAVASADIFVNPSLTEAFGNVTLEAMASGVPVVAADVPSTRALIDNGRSGLLVPPRELASYVDAIAALTGDPARRAELSRAGLAVAERFDWPTTLDSVIAAYQASTAERRA</sequence>
<dbReference type="PANTHER" id="PTHR45947">
    <property type="entry name" value="SULFOQUINOVOSYL TRANSFERASE SQD2"/>
    <property type="match status" value="1"/>
</dbReference>
<feature type="domain" description="Glycosyltransferase subfamily 4-like N-terminal" evidence="1">
    <location>
        <begin position="52"/>
        <end position="216"/>
    </location>
</feature>
<dbReference type="Pfam" id="PF13439">
    <property type="entry name" value="Glyco_transf_4"/>
    <property type="match status" value="1"/>
</dbReference>
<proteinExistence type="predicted"/>
<evidence type="ECO:0000259" key="1">
    <source>
        <dbReference type="Pfam" id="PF13439"/>
    </source>
</evidence>
<evidence type="ECO:0000313" key="2">
    <source>
        <dbReference type="EMBL" id="OWK28476.1"/>
    </source>
</evidence>
<dbReference type="Gene3D" id="3.40.50.2000">
    <property type="entry name" value="Glycogen Phosphorylase B"/>
    <property type="match status" value="2"/>
</dbReference>
<dbReference type="PANTHER" id="PTHR45947:SF3">
    <property type="entry name" value="SULFOQUINOVOSYL TRANSFERASE SQD2"/>
    <property type="match status" value="1"/>
</dbReference>
<name>A0A245ZFF1_9SPHN</name>
<dbReference type="InterPro" id="IPR050194">
    <property type="entry name" value="Glycosyltransferase_grp1"/>
</dbReference>
<protein>
    <submittedName>
        <fullName evidence="2">GDP-mannose-dependent alpha-mannosyltransferase</fullName>
        <ecNumber evidence="2">2.4.1.-</ecNumber>
    </submittedName>
</protein>
<accession>A0A245ZFF1</accession>
<dbReference type="GO" id="GO:0016757">
    <property type="term" value="F:glycosyltransferase activity"/>
    <property type="evidence" value="ECO:0007669"/>
    <property type="project" value="UniProtKB-KW"/>
</dbReference>
<dbReference type="CDD" id="cd03814">
    <property type="entry name" value="GT4-like"/>
    <property type="match status" value="1"/>
</dbReference>
<dbReference type="EC" id="2.4.1.-" evidence="2"/>
<dbReference type="SUPFAM" id="SSF53756">
    <property type="entry name" value="UDP-Glycosyltransferase/glycogen phosphorylase"/>
    <property type="match status" value="1"/>
</dbReference>
<dbReference type="InterPro" id="IPR028098">
    <property type="entry name" value="Glyco_trans_4-like_N"/>
</dbReference>
<evidence type="ECO:0000313" key="3">
    <source>
        <dbReference type="Proteomes" id="UP000197783"/>
    </source>
</evidence>